<dbReference type="InterPro" id="IPR036873">
    <property type="entry name" value="Rhodanese-like_dom_sf"/>
</dbReference>
<dbReference type="InterPro" id="IPR050229">
    <property type="entry name" value="GlpE_sulfurtransferase"/>
</dbReference>
<protein>
    <submittedName>
        <fullName evidence="3">Rhodanese-related sulfurtransferase</fullName>
    </submittedName>
</protein>
<dbReference type="EMBL" id="FSRG01000006">
    <property type="protein sequence ID" value="SIO31308.1"/>
    <property type="molecule type" value="Genomic_DNA"/>
</dbReference>
<keyword evidence="3" id="KW-0808">Transferase</keyword>
<accession>A0A1N6IH27</accession>
<evidence type="ECO:0000256" key="1">
    <source>
        <dbReference type="SAM" id="SignalP"/>
    </source>
</evidence>
<dbReference type="GO" id="GO:0016740">
    <property type="term" value="F:transferase activity"/>
    <property type="evidence" value="ECO:0007669"/>
    <property type="project" value="UniProtKB-KW"/>
</dbReference>
<sequence>MKKLQTVLMVVLLLLAVTAQAQKLQVIDASPAEVHEFIRTNKGKYLILDVRSIQEFTEGHIEGAEFFPISASSFESAVKRLPKNVTYVVYCRSGNRSQRAKTIMKDAGLSVLHLDGGIRAWKDAGFPIAK</sequence>
<dbReference type="Pfam" id="PF00581">
    <property type="entry name" value="Rhodanese"/>
    <property type="match status" value="1"/>
</dbReference>
<dbReference type="OrthoDB" id="5471138at2"/>
<name>A0A1N6IH27_9BACT</name>
<feature type="chain" id="PRO_5009936611" evidence="1">
    <location>
        <begin position="22"/>
        <end position="130"/>
    </location>
</feature>
<gene>
    <name evidence="3" type="ORF">SAMN02745161_2749</name>
</gene>
<dbReference type="PROSITE" id="PS50206">
    <property type="entry name" value="RHODANESE_3"/>
    <property type="match status" value="1"/>
</dbReference>
<proteinExistence type="predicted"/>
<evidence type="ECO:0000313" key="4">
    <source>
        <dbReference type="Proteomes" id="UP000184694"/>
    </source>
</evidence>
<dbReference type="RefSeq" id="WP_084539493.1">
    <property type="nucleotide sequence ID" value="NZ_FSRG01000006.1"/>
</dbReference>
<evidence type="ECO:0000259" key="2">
    <source>
        <dbReference type="PROSITE" id="PS50206"/>
    </source>
</evidence>
<dbReference type="PANTHER" id="PTHR43031">
    <property type="entry name" value="FAD-DEPENDENT OXIDOREDUCTASE"/>
    <property type="match status" value="1"/>
</dbReference>
<feature type="signal peptide" evidence="1">
    <location>
        <begin position="1"/>
        <end position="21"/>
    </location>
</feature>
<feature type="domain" description="Rhodanese" evidence="2">
    <location>
        <begin position="41"/>
        <end position="130"/>
    </location>
</feature>
<keyword evidence="4" id="KW-1185">Reference proteome</keyword>
<dbReference type="SUPFAM" id="SSF52821">
    <property type="entry name" value="Rhodanese/Cell cycle control phosphatase"/>
    <property type="match status" value="1"/>
</dbReference>
<keyword evidence="1" id="KW-0732">Signal</keyword>
<evidence type="ECO:0000313" key="3">
    <source>
        <dbReference type="EMBL" id="SIO31308.1"/>
    </source>
</evidence>
<organism evidence="3 4">
    <name type="scientific">Halodesulfovibrio marinisediminis DSM 17456</name>
    <dbReference type="NCBI Taxonomy" id="1121457"/>
    <lineage>
        <taxon>Bacteria</taxon>
        <taxon>Pseudomonadati</taxon>
        <taxon>Thermodesulfobacteriota</taxon>
        <taxon>Desulfovibrionia</taxon>
        <taxon>Desulfovibrionales</taxon>
        <taxon>Desulfovibrionaceae</taxon>
        <taxon>Halodesulfovibrio</taxon>
    </lineage>
</organism>
<dbReference type="STRING" id="1121457.SAMN02745161_2749"/>
<reference evidence="4" key="1">
    <citation type="submission" date="2016-11" db="EMBL/GenBank/DDBJ databases">
        <authorList>
            <person name="Varghese N."/>
            <person name="Submissions S."/>
        </authorList>
    </citation>
    <scope>NUCLEOTIDE SEQUENCE [LARGE SCALE GENOMIC DNA]</scope>
    <source>
        <strain evidence="4">DSM 17456</strain>
    </source>
</reference>
<dbReference type="CDD" id="cd00158">
    <property type="entry name" value="RHOD"/>
    <property type="match status" value="1"/>
</dbReference>
<dbReference type="InterPro" id="IPR001763">
    <property type="entry name" value="Rhodanese-like_dom"/>
</dbReference>
<dbReference type="SMART" id="SM00450">
    <property type="entry name" value="RHOD"/>
    <property type="match status" value="1"/>
</dbReference>
<dbReference type="PANTHER" id="PTHR43031:SF1">
    <property type="entry name" value="PYRIDINE NUCLEOTIDE-DISULPHIDE OXIDOREDUCTASE"/>
    <property type="match status" value="1"/>
</dbReference>
<dbReference type="Proteomes" id="UP000184694">
    <property type="component" value="Unassembled WGS sequence"/>
</dbReference>
<dbReference type="AlphaFoldDB" id="A0A1N6IH27"/>
<dbReference type="Gene3D" id="3.40.250.10">
    <property type="entry name" value="Rhodanese-like domain"/>
    <property type="match status" value="1"/>
</dbReference>